<evidence type="ECO:0000256" key="19">
    <source>
        <dbReference type="PIRSR" id="PIRSR600823-5"/>
    </source>
</evidence>
<dbReference type="GO" id="GO:0140825">
    <property type="term" value="F:lactoperoxidase activity"/>
    <property type="evidence" value="ECO:0007669"/>
    <property type="project" value="UniProtKB-EC"/>
</dbReference>
<keyword evidence="10 17" id="KW-0106">Calcium</keyword>
<feature type="binding site" evidence="17">
    <location>
        <position position="70"/>
    </location>
    <ligand>
        <name>Ca(2+)</name>
        <dbReference type="ChEBI" id="CHEBI:29108"/>
        <label>1</label>
    </ligand>
</feature>
<dbReference type="Pfam" id="PF00141">
    <property type="entry name" value="peroxidase"/>
    <property type="match status" value="1"/>
</dbReference>
<comment type="caution">
    <text evidence="23">The sequence shown here is derived from an EMBL/GenBank/DDBJ whole genome shotgun (WGS) entry which is preliminary data.</text>
</comment>
<dbReference type="InterPro" id="IPR000823">
    <property type="entry name" value="Peroxidase_pln"/>
</dbReference>
<feature type="active site" description="Proton acceptor" evidence="15">
    <location>
        <position position="66"/>
    </location>
</feature>
<keyword evidence="13 19" id="KW-1015">Disulfide bond</keyword>
<feature type="signal peptide" evidence="20">
    <location>
        <begin position="1"/>
        <end position="24"/>
    </location>
</feature>
<dbReference type="GO" id="GO:0006979">
    <property type="term" value="P:response to oxidative stress"/>
    <property type="evidence" value="ECO:0007669"/>
    <property type="project" value="UniProtKB-UniRule"/>
</dbReference>
<evidence type="ECO:0000256" key="10">
    <source>
        <dbReference type="ARBA" id="ARBA00022837"/>
    </source>
</evidence>
<feature type="disulfide bond" evidence="19">
    <location>
        <begin position="68"/>
        <end position="73"/>
    </location>
</feature>
<dbReference type="FunFam" id="1.10.520.10:FF:000008">
    <property type="entry name" value="Peroxidase"/>
    <property type="match status" value="1"/>
</dbReference>
<evidence type="ECO:0000256" key="18">
    <source>
        <dbReference type="PIRSR" id="PIRSR600823-4"/>
    </source>
</evidence>
<comment type="function">
    <text evidence="2">Removal of H(2)O(2), oxidation of toxic reductants, biosynthesis and degradation of lignin, suberization, auxin catabolism, response to environmental stresses such as wounding, pathogen attack and oxidative stress. These functions might be dependent on each isozyme/isoform in each plant tissue.</text>
</comment>
<feature type="domain" description="Plant heme peroxidase family profile" evidence="22">
    <location>
        <begin position="25"/>
        <end position="326"/>
    </location>
</feature>
<keyword evidence="11 20" id="KW-0560">Oxidoreductase</keyword>
<organism evidence="23 24">
    <name type="scientific">Acorus gramineus</name>
    <name type="common">Dwarf sweet flag</name>
    <dbReference type="NCBI Taxonomy" id="55184"/>
    <lineage>
        <taxon>Eukaryota</taxon>
        <taxon>Viridiplantae</taxon>
        <taxon>Streptophyta</taxon>
        <taxon>Embryophyta</taxon>
        <taxon>Tracheophyta</taxon>
        <taxon>Spermatophyta</taxon>
        <taxon>Magnoliopsida</taxon>
        <taxon>Liliopsida</taxon>
        <taxon>Acoraceae</taxon>
        <taxon>Acorus</taxon>
    </lineage>
</organism>
<evidence type="ECO:0000256" key="14">
    <source>
        <dbReference type="ARBA" id="ARBA00023324"/>
    </source>
</evidence>
<dbReference type="GO" id="GO:0042744">
    <property type="term" value="P:hydrogen peroxide catabolic process"/>
    <property type="evidence" value="ECO:0007669"/>
    <property type="project" value="UniProtKB-KW"/>
</dbReference>
<feature type="chain" id="PRO_5043097369" description="Peroxidase" evidence="20">
    <location>
        <begin position="25"/>
        <end position="326"/>
    </location>
</feature>
<accession>A0AAV9BGI6</accession>
<dbReference type="GO" id="GO:0005576">
    <property type="term" value="C:extracellular region"/>
    <property type="evidence" value="ECO:0007669"/>
    <property type="project" value="UniProtKB-SubCell"/>
</dbReference>
<keyword evidence="6 20" id="KW-0575">Peroxidase</keyword>
<dbReference type="InterPro" id="IPR033905">
    <property type="entry name" value="Secretory_peroxidase"/>
</dbReference>
<dbReference type="SUPFAM" id="SSF48113">
    <property type="entry name" value="Heme-dependent peroxidases"/>
    <property type="match status" value="1"/>
</dbReference>
<evidence type="ECO:0000256" key="20">
    <source>
        <dbReference type="RuleBase" id="RU362060"/>
    </source>
</evidence>
<feature type="binding site" evidence="17">
    <location>
        <position position="67"/>
    </location>
    <ligand>
        <name>Ca(2+)</name>
        <dbReference type="ChEBI" id="CHEBI:29108"/>
        <label>1</label>
    </ligand>
</feature>
<dbReference type="Gene3D" id="1.10.520.10">
    <property type="match status" value="1"/>
</dbReference>
<feature type="binding site" evidence="17">
    <location>
        <position position="85"/>
    </location>
    <ligand>
        <name>Ca(2+)</name>
        <dbReference type="ChEBI" id="CHEBI:29108"/>
        <label>1</label>
    </ligand>
</feature>
<feature type="site" description="Transition state stabilizer" evidence="18">
    <location>
        <position position="62"/>
    </location>
</feature>
<feature type="compositionally biased region" description="Basic and acidic residues" evidence="21">
    <location>
        <begin position="141"/>
        <end position="150"/>
    </location>
</feature>
<feature type="binding site" description="axial binding residue" evidence="17">
    <location>
        <position position="188"/>
    </location>
    <ligand>
        <name>heme b</name>
        <dbReference type="ChEBI" id="CHEBI:60344"/>
    </ligand>
    <ligandPart>
        <name>Fe</name>
        <dbReference type="ChEBI" id="CHEBI:18248"/>
    </ligandPart>
</feature>
<keyword evidence="5 20" id="KW-0964">Secreted</keyword>
<evidence type="ECO:0000256" key="6">
    <source>
        <dbReference type="ARBA" id="ARBA00022559"/>
    </source>
</evidence>
<dbReference type="CDD" id="cd00693">
    <property type="entry name" value="secretory_peroxidase"/>
    <property type="match status" value="1"/>
</dbReference>
<feature type="region of interest" description="Disordered" evidence="21">
    <location>
        <begin position="134"/>
        <end position="157"/>
    </location>
</feature>
<evidence type="ECO:0000256" key="5">
    <source>
        <dbReference type="ARBA" id="ARBA00022525"/>
    </source>
</evidence>
<dbReference type="GO" id="GO:0020037">
    <property type="term" value="F:heme binding"/>
    <property type="evidence" value="ECO:0007669"/>
    <property type="project" value="UniProtKB-UniRule"/>
</dbReference>
<comment type="cofactor">
    <cofactor evidence="17 20">
        <name>Ca(2+)</name>
        <dbReference type="ChEBI" id="CHEBI:29108"/>
    </cofactor>
    <text evidence="17 20">Binds 2 calcium ions per subunit.</text>
</comment>
<dbReference type="FunFam" id="1.10.420.10:FF:000010">
    <property type="entry name" value="Peroxidase"/>
    <property type="match status" value="1"/>
</dbReference>
<feature type="binding site" evidence="16">
    <location>
        <position position="158"/>
    </location>
    <ligand>
        <name>substrate</name>
    </ligand>
</feature>
<dbReference type="GO" id="GO:0046872">
    <property type="term" value="F:metal ion binding"/>
    <property type="evidence" value="ECO:0007669"/>
    <property type="project" value="UniProtKB-UniRule"/>
</dbReference>
<comment type="cofactor">
    <cofactor evidence="17 20">
        <name>heme b</name>
        <dbReference type="ChEBI" id="CHEBI:60344"/>
    </cofactor>
    <text evidence="17 20">Binds 1 heme b (iron(II)-protoporphyrin IX) group per subunit.</text>
</comment>
<evidence type="ECO:0000313" key="24">
    <source>
        <dbReference type="Proteomes" id="UP001179952"/>
    </source>
</evidence>
<feature type="binding site" evidence="17">
    <location>
        <position position="240"/>
    </location>
    <ligand>
        <name>Ca(2+)</name>
        <dbReference type="ChEBI" id="CHEBI:29108"/>
        <label>2</label>
    </ligand>
</feature>
<keyword evidence="9 20" id="KW-0732">Signal</keyword>
<reference evidence="23" key="2">
    <citation type="submission" date="2023-06" db="EMBL/GenBank/DDBJ databases">
        <authorList>
            <person name="Ma L."/>
            <person name="Liu K.-W."/>
            <person name="Li Z."/>
            <person name="Hsiao Y.-Y."/>
            <person name="Qi Y."/>
            <person name="Fu T."/>
            <person name="Tang G."/>
            <person name="Zhang D."/>
            <person name="Sun W.-H."/>
            <person name="Liu D.-K."/>
            <person name="Li Y."/>
            <person name="Chen G.-Z."/>
            <person name="Liu X.-D."/>
            <person name="Liao X.-Y."/>
            <person name="Jiang Y.-T."/>
            <person name="Yu X."/>
            <person name="Hao Y."/>
            <person name="Huang J."/>
            <person name="Zhao X.-W."/>
            <person name="Ke S."/>
            <person name="Chen Y.-Y."/>
            <person name="Wu W.-L."/>
            <person name="Hsu J.-L."/>
            <person name="Lin Y.-F."/>
            <person name="Huang M.-D."/>
            <person name="Li C.-Y."/>
            <person name="Huang L."/>
            <person name="Wang Z.-W."/>
            <person name="Zhao X."/>
            <person name="Zhong W.-Y."/>
            <person name="Peng D.-H."/>
            <person name="Ahmad S."/>
            <person name="Lan S."/>
            <person name="Zhang J.-S."/>
            <person name="Tsai W.-C."/>
            <person name="Van De Peer Y."/>
            <person name="Liu Z.-J."/>
        </authorList>
    </citation>
    <scope>NUCLEOTIDE SEQUENCE</scope>
    <source>
        <strain evidence="23">SCP</strain>
        <tissue evidence="23">Leaves</tissue>
    </source>
</reference>
<feature type="binding site" evidence="17">
    <location>
        <position position="76"/>
    </location>
    <ligand>
        <name>Ca(2+)</name>
        <dbReference type="ChEBI" id="CHEBI:29108"/>
        <label>1</label>
    </ligand>
</feature>
<feature type="binding site" evidence="17">
    <location>
        <position position="74"/>
    </location>
    <ligand>
        <name>Ca(2+)</name>
        <dbReference type="ChEBI" id="CHEBI:29108"/>
        <label>1</label>
    </ligand>
</feature>
<feature type="binding site" evidence="17">
    <location>
        <position position="248"/>
    </location>
    <ligand>
        <name>Ca(2+)</name>
        <dbReference type="ChEBI" id="CHEBI:29108"/>
        <label>2</label>
    </ligand>
</feature>
<protein>
    <recommendedName>
        <fullName evidence="4 20">Peroxidase</fullName>
        <ecNumber evidence="4 20">1.11.1.7</ecNumber>
    </recommendedName>
</protein>
<evidence type="ECO:0000256" key="1">
    <source>
        <dbReference type="ARBA" id="ARBA00000189"/>
    </source>
</evidence>
<dbReference type="EMBL" id="JAUJYN010000003">
    <property type="protein sequence ID" value="KAK1275487.1"/>
    <property type="molecule type" value="Genomic_DNA"/>
</dbReference>
<dbReference type="PROSITE" id="PS00435">
    <property type="entry name" value="PEROXIDASE_1"/>
    <property type="match status" value="1"/>
</dbReference>
<evidence type="ECO:0000256" key="8">
    <source>
        <dbReference type="ARBA" id="ARBA00022723"/>
    </source>
</evidence>
<feature type="disulfide bond" evidence="19">
    <location>
        <begin position="195"/>
        <end position="227"/>
    </location>
</feature>
<dbReference type="Proteomes" id="UP001179952">
    <property type="component" value="Unassembled WGS sequence"/>
</dbReference>
<evidence type="ECO:0000256" key="2">
    <source>
        <dbReference type="ARBA" id="ARBA00002322"/>
    </source>
</evidence>
<dbReference type="Gene3D" id="1.10.420.10">
    <property type="entry name" value="Peroxidase, domain 2"/>
    <property type="match status" value="1"/>
</dbReference>
<evidence type="ECO:0000256" key="3">
    <source>
        <dbReference type="ARBA" id="ARBA00006873"/>
    </source>
</evidence>
<dbReference type="PRINTS" id="PR00458">
    <property type="entry name" value="PEROXIDASE"/>
</dbReference>
<dbReference type="EC" id="1.11.1.7" evidence="4 20"/>
<evidence type="ECO:0000313" key="23">
    <source>
        <dbReference type="EMBL" id="KAK1275487.1"/>
    </source>
</evidence>
<evidence type="ECO:0000256" key="21">
    <source>
        <dbReference type="SAM" id="MobiDB-lite"/>
    </source>
</evidence>
<dbReference type="PROSITE" id="PS50873">
    <property type="entry name" value="PEROXIDASE_4"/>
    <property type="match status" value="1"/>
</dbReference>
<evidence type="ECO:0000259" key="22">
    <source>
        <dbReference type="PROSITE" id="PS50873"/>
    </source>
</evidence>
<dbReference type="AlphaFoldDB" id="A0AAV9BGI6"/>
<dbReference type="InterPro" id="IPR002016">
    <property type="entry name" value="Haem_peroxidase"/>
</dbReference>
<feature type="disulfide bond" evidence="19">
    <location>
        <begin position="117"/>
        <end position="322"/>
    </location>
</feature>
<feature type="binding site" evidence="17">
    <location>
        <position position="189"/>
    </location>
    <ligand>
        <name>Ca(2+)</name>
        <dbReference type="ChEBI" id="CHEBI:29108"/>
        <label>2</label>
    </ligand>
</feature>
<keyword evidence="24" id="KW-1185">Reference proteome</keyword>
<keyword evidence="12 17" id="KW-0408">Iron</keyword>
<evidence type="ECO:0000256" key="15">
    <source>
        <dbReference type="PIRSR" id="PIRSR600823-1"/>
    </source>
</evidence>
<keyword evidence="8 17" id="KW-0479">Metal-binding</keyword>
<reference evidence="23" key="1">
    <citation type="journal article" date="2023" name="Nat. Commun.">
        <title>Diploid and tetraploid genomes of Acorus and the evolution of monocots.</title>
        <authorList>
            <person name="Ma L."/>
            <person name="Liu K.W."/>
            <person name="Li Z."/>
            <person name="Hsiao Y.Y."/>
            <person name="Qi Y."/>
            <person name="Fu T."/>
            <person name="Tang G.D."/>
            <person name="Zhang D."/>
            <person name="Sun W.H."/>
            <person name="Liu D.K."/>
            <person name="Li Y."/>
            <person name="Chen G.Z."/>
            <person name="Liu X.D."/>
            <person name="Liao X.Y."/>
            <person name="Jiang Y.T."/>
            <person name="Yu X."/>
            <person name="Hao Y."/>
            <person name="Huang J."/>
            <person name="Zhao X.W."/>
            <person name="Ke S."/>
            <person name="Chen Y.Y."/>
            <person name="Wu W.L."/>
            <person name="Hsu J.L."/>
            <person name="Lin Y.F."/>
            <person name="Huang M.D."/>
            <person name="Li C.Y."/>
            <person name="Huang L."/>
            <person name="Wang Z.W."/>
            <person name="Zhao X."/>
            <person name="Zhong W.Y."/>
            <person name="Peng D.H."/>
            <person name="Ahmad S."/>
            <person name="Lan S."/>
            <person name="Zhang J.S."/>
            <person name="Tsai W.C."/>
            <person name="Van de Peer Y."/>
            <person name="Liu Z.J."/>
        </authorList>
    </citation>
    <scope>NUCLEOTIDE SEQUENCE</scope>
    <source>
        <strain evidence="23">SCP</strain>
    </source>
</reference>
<comment type="similarity">
    <text evidence="20">Belongs to the peroxidase family. Classical plant (class III) peroxidase subfamily.</text>
</comment>
<sequence length="326" mass="35567">MSSRSTLVIVLALILLTIISFSHGQLQLGFYSSTCPDVEDIVTSIVRDAVLSDPTIAAALLRMHYHDCFVHGCDASVLIKGPTAERRALNHAGLRGFDVIERAKSELEEECPGVISCADIVALAARDSIVMSDGPSYEVPTGRRDGRRSNMSDADNMPELRDSVDVLRAKFAEKGLSETDLVLLSAAHTIGTTACFFMERRLYDFAPDSNSDPSIGPDFLPELETQCPRGGDVNARLPLDRGSERSFDDGILRNIRGGFGVLESDAKLYLDESSQSIIDSYFGFFSSIFGPFFESDFTDSIVRMGQIGVKTGSHEGEIRQVCSAFN</sequence>
<dbReference type="InterPro" id="IPR010255">
    <property type="entry name" value="Haem_peroxidase_sf"/>
</dbReference>
<evidence type="ECO:0000256" key="12">
    <source>
        <dbReference type="ARBA" id="ARBA00023004"/>
    </source>
</evidence>
<keyword evidence="7 20" id="KW-0349">Heme</keyword>
<comment type="catalytic activity">
    <reaction evidence="1 20">
        <text>2 a phenolic donor + H2O2 = 2 a phenolic radical donor + 2 H2O</text>
        <dbReference type="Rhea" id="RHEA:56136"/>
        <dbReference type="ChEBI" id="CHEBI:15377"/>
        <dbReference type="ChEBI" id="CHEBI:16240"/>
        <dbReference type="ChEBI" id="CHEBI:139520"/>
        <dbReference type="ChEBI" id="CHEBI:139521"/>
        <dbReference type="EC" id="1.11.1.7"/>
    </reaction>
</comment>
<comment type="subcellular location">
    <subcellularLocation>
        <location evidence="20">Secreted</location>
    </subcellularLocation>
</comment>
<evidence type="ECO:0000256" key="4">
    <source>
        <dbReference type="ARBA" id="ARBA00012313"/>
    </source>
</evidence>
<evidence type="ECO:0000256" key="13">
    <source>
        <dbReference type="ARBA" id="ARBA00023157"/>
    </source>
</evidence>
<dbReference type="PRINTS" id="PR00461">
    <property type="entry name" value="PLPEROXIDASE"/>
</dbReference>
<gene>
    <name evidence="23" type="ORF">QJS04_geneDACA010042</name>
</gene>
<proteinExistence type="inferred from homology"/>
<evidence type="ECO:0000256" key="9">
    <source>
        <dbReference type="ARBA" id="ARBA00022729"/>
    </source>
</evidence>
<evidence type="ECO:0000256" key="11">
    <source>
        <dbReference type="ARBA" id="ARBA00023002"/>
    </source>
</evidence>
<dbReference type="InterPro" id="IPR019793">
    <property type="entry name" value="Peroxidases_heam-ligand_BS"/>
</dbReference>
<feature type="binding site" evidence="17">
    <location>
        <position position="72"/>
    </location>
    <ligand>
        <name>Ca(2+)</name>
        <dbReference type="ChEBI" id="CHEBI:29108"/>
        <label>1</label>
    </ligand>
</feature>
<feature type="disulfide bond" evidence="19">
    <location>
        <begin position="35"/>
        <end position="111"/>
    </location>
</feature>
<keyword evidence="14 20" id="KW-0376">Hydrogen peroxide</keyword>
<evidence type="ECO:0000256" key="17">
    <source>
        <dbReference type="PIRSR" id="PIRSR600823-3"/>
    </source>
</evidence>
<name>A0AAV9BGI6_ACOGR</name>
<dbReference type="PANTHER" id="PTHR31235">
    <property type="entry name" value="PEROXIDASE 25-RELATED"/>
    <property type="match status" value="1"/>
</dbReference>
<evidence type="ECO:0000256" key="16">
    <source>
        <dbReference type="PIRSR" id="PIRSR600823-2"/>
    </source>
</evidence>
<comment type="similarity">
    <text evidence="3">Belongs to the peroxidase family. Ascorbate peroxidase subfamily.</text>
</comment>
<evidence type="ECO:0000256" key="7">
    <source>
        <dbReference type="ARBA" id="ARBA00022617"/>
    </source>
</evidence>